<keyword evidence="15" id="KW-1185">Reference proteome</keyword>
<keyword evidence="12 13" id="KW-0407">Ion channel</keyword>
<evidence type="ECO:0000256" key="13">
    <source>
        <dbReference type="RuleBase" id="RU000679"/>
    </source>
</evidence>
<keyword evidence="9" id="KW-0472">Membrane</keyword>
<name>A0A0B1TME9_OESDE</name>
<comment type="similarity">
    <text evidence="2 13">Belongs to the amiloride-sensitive sodium channel (TC 1.A.6) family.</text>
</comment>
<keyword evidence="8 13" id="KW-0406">Ion transport</keyword>
<evidence type="ECO:0000256" key="3">
    <source>
        <dbReference type="ARBA" id="ARBA00022448"/>
    </source>
</evidence>
<sequence length="133" mass="15034">MSLPYERHQRAREALALEAAQIEEAVLLPALYTFDELITDCTFSGRKCSAADFVRFVDPVYGACYSFNEDSSLTYSTNRAGMKFGLKLLITISQETTDMYMDFLPTTGMAGARVAIHPRDEDSAFEETIWNMY</sequence>
<keyword evidence="7" id="KW-0915">Sodium</keyword>
<evidence type="ECO:0000313" key="14">
    <source>
        <dbReference type="EMBL" id="KHJ98703.1"/>
    </source>
</evidence>
<keyword evidence="6" id="KW-1133">Transmembrane helix</keyword>
<proteinExistence type="inferred from homology"/>
<evidence type="ECO:0000256" key="12">
    <source>
        <dbReference type="ARBA" id="ARBA00023303"/>
    </source>
</evidence>
<evidence type="ECO:0000256" key="5">
    <source>
        <dbReference type="ARBA" id="ARBA00022692"/>
    </source>
</evidence>
<evidence type="ECO:0008006" key="16">
    <source>
        <dbReference type="Google" id="ProtNLM"/>
    </source>
</evidence>
<dbReference type="OrthoDB" id="5870534at2759"/>
<evidence type="ECO:0000256" key="6">
    <source>
        <dbReference type="ARBA" id="ARBA00022989"/>
    </source>
</evidence>
<dbReference type="GO" id="GO:0015280">
    <property type="term" value="F:ligand-gated sodium channel activity"/>
    <property type="evidence" value="ECO:0007669"/>
    <property type="project" value="TreeGrafter"/>
</dbReference>
<evidence type="ECO:0000256" key="11">
    <source>
        <dbReference type="ARBA" id="ARBA00023201"/>
    </source>
</evidence>
<evidence type="ECO:0000256" key="9">
    <source>
        <dbReference type="ARBA" id="ARBA00023136"/>
    </source>
</evidence>
<dbReference type="PRINTS" id="PR01078">
    <property type="entry name" value="AMINACHANNEL"/>
</dbReference>
<dbReference type="PANTHER" id="PTHR11690:SF269">
    <property type="entry name" value="DEGENERIN-LIKE PROTEIN ASIC-2"/>
    <property type="match status" value="1"/>
</dbReference>
<organism evidence="14 15">
    <name type="scientific">Oesophagostomum dentatum</name>
    <name type="common">Nodular worm</name>
    <dbReference type="NCBI Taxonomy" id="61180"/>
    <lineage>
        <taxon>Eukaryota</taxon>
        <taxon>Metazoa</taxon>
        <taxon>Ecdysozoa</taxon>
        <taxon>Nematoda</taxon>
        <taxon>Chromadorea</taxon>
        <taxon>Rhabditida</taxon>
        <taxon>Rhabditina</taxon>
        <taxon>Rhabditomorpha</taxon>
        <taxon>Strongyloidea</taxon>
        <taxon>Strongylidae</taxon>
        <taxon>Oesophagostomum</taxon>
    </lineage>
</organism>
<protein>
    <recommendedName>
        <fullName evidence="16">Amiloride-sensitive sodium channel</fullName>
    </recommendedName>
</protein>
<evidence type="ECO:0000256" key="2">
    <source>
        <dbReference type="ARBA" id="ARBA00007193"/>
    </source>
</evidence>
<keyword evidence="10" id="KW-0325">Glycoprotein</keyword>
<evidence type="ECO:0000256" key="7">
    <source>
        <dbReference type="ARBA" id="ARBA00023053"/>
    </source>
</evidence>
<dbReference type="PANTHER" id="PTHR11690">
    <property type="entry name" value="AMILORIDE-SENSITIVE SODIUM CHANNEL-RELATED"/>
    <property type="match status" value="1"/>
</dbReference>
<dbReference type="AlphaFoldDB" id="A0A0B1TME9"/>
<dbReference type="Proteomes" id="UP000053660">
    <property type="component" value="Unassembled WGS sequence"/>
</dbReference>
<keyword evidence="11 13" id="KW-0739">Sodium transport</keyword>
<reference evidence="14 15" key="1">
    <citation type="submission" date="2014-03" db="EMBL/GenBank/DDBJ databases">
        <title>Draft genome of the hookworm Oesophagostomum dentatum.</title>
        <authorList>
            <person name="Mitreva M."/>
        </authorList>
    </citation>
    <scope>NUCLEOTIDE SEQUENCE [LARGE SCALE GENOMIC DNA]</scope>
    <source>
        <strain evidence="14 15">OD-Hann</strain>
    </source>
</reference>
<gene>
    <name evidence="14" type="ORF">OESDEN_01323</name>
</gene>
<dbReference type="Pfam" id="PF00858">
    <property type="entry name" value="ASC"/>
    <property type="match status" value="1"/>
</dbReference>
<keyword evidence="5 13" id="KW-0812">Transmembrane</keyword>
<evidence type="ECO:0000256" key="8">
    <source>
        <dbReference type="ARBA" id="ARBA00023065"/>
    </source>
</evidence>
<evidence type="ECO:0000313" key="15">
    <source>
        <dbReference type="Proteomes" id="UP000053660"/>
    </source>
</evidence>
<comment type="subcellular location">
    <subcellularLocation>
        <location evidence="1">Membrane</location>
        <topology evidence="1">Multi-pass membrane protein</topology>
    </subcellularLocation>
</comment>
<accession>A0A0B1TME9</accession>
<dbReference type="InterPro" id="IPR001873">
    <property type="entry name" value="ENaC"/>
</dbReference>
<keyword evidence="4 13" id="KW-0894">Sodium channel</keyword>
<evidence type="ECO:0000256" key="4">
    <source>
        <dbReference type="ARBA" id="ARBA00022461"/>
    </source>
</evidence>
<dbReference type="Gene3D" id="2.60.470.10">
    <property type="entry name" value="Acid-sensing ion channels like domains"/>
    <property type="match status" value="1"/>
</dbReference>
<keyword evidence="3 13" id="KW-0813">Transport</keyword>
<dbReference type="EMBL" id="KN549284">
    <property type="protein sequence ID" value="KHJ98703.1"/>
    <property type="molecule type" value="Genomic_DNA"/>
</dbReference>
<evidence type="ECO:0000256" key="1">
    <source>
        <dbReference type="ARBA" id="ARBA00004141"/>
    </source>
</evidence>
<evidence type="ECO:0000256" key="10">
    <source>
        <dbReference type="ARBA" id="ARBA00023180"/>
    </source>
</evidence>
<dbReference type="GO" id="GO:0005886">
    <property type="term" value="C:plasma membrane"/>
    <property type="evidence" value="ECO:0007669"/>
    <property type="project" value="TreeGrafter"/>
</dbReference>